<feature type="compositionally biased region" description="Low complexity" evidence="1">
    <location>
        <begin position="230"/>
        <end position="243"/>
    </location>
</feature>
<keyword evidence="3" id="KW-1185">Reference proteome</keyword>
<organism evidence="2 3">
    <name type="scientific">Rhipicephalus microplus</name>
    <name type="common">Cattle tick</name>
    <name type="synonym">Boophilus microplus</name>
    <dbReference type="NCBI Taxonomy" id="6941"/>
    <lineage>
        <taxon>Eukaryota</taxon>
        <taxon>Metazoa</taxon>
        <taxon>Ecdysozoa</taxon>
        <taxon>Arthropoda</taxon>
        <taxon>Chelicerata</taxon>
        <taxon>Arachnida</taxon>
        <taxon>Acari</taxon>
        <taxon>Parasitiformes</taxon>
        <taxon>Ixodida</taxon>
        <taxon>Ixodoidea</taxon>
        <taxon>Ixodidae</taxon>
        <taxon>Rhipicephalinae</taxon>
        <taxon>Rhipicephalus</taxon>
        <taxon>Boophilus</taxon>
    </lineage>
</organism>
<comment type="caution">
    <text evidence="2">The sequence shown here is derived from an EMBL/GenBank/DDBJ whole genome shotgun (WGS) entry which is preliminary data.</text>
</comment>
<dbReference type="EMBL" id="JABSTU010006666">
    <property type="protein sequence ID" value="KAH7932436.1"/>
    <property type="molecule type" value="Genomic_DNA"/>
</dbReference>
<reference evidence="2" key="1">
    <citation type="journal article" date="2020" name="Cell">
        <title>Large-Scale Comparative Analyses of Tick Genomes Elucidate Their Genetic Diversity and Vector Capacities.</title>
        <authorList>
            <consortium name="Tick Genome and Microbiome Consortium (TIGMIC)"/>
            <person name="Jia N."/>
            <person name="Wang J."/>
            <person name="Shi W."/>
            <person name="Du L."/>
            <person name="Sun Y."/>
            <person name="Zhan W."/>
            <person name="Jiang J.F."/>
            <person name="Wang Q."/>
            <person name="Zhang B."/>
            <person name="Ji P."/>
            <person name="Bell-Sakyi L."/>
            <person name="Cui X.M."/>
            <person name="Yuan T.T."/>
            <person name="Jiang B.G."/>
            <person name="Yang W.F."/>
            <person name="Lam T.T."/>
            <person name="Chang Q.C."/>
            <person name="Ding S.J."/>
            <person name="Wang X.J."/>
            <person name="Zhu J.G."/>
            <person name="Ruan X.D."/>
            <person name="Zhao L."/>
            <person name="Wei J.T."/>
            <person name="Ye R.Z."/>
            <person name="Que T.C."/>
            <person name="Du C.H."/>
            <person name="Zhou Y.H."/>
            <person name="Cheng J.X."/>
            <person name="Dai P.F."/>
            <person name="Guo W.B."/>
            <person name="Han X.H."/>
            <person name="Huang E.J."/>
            <person name="Li L.F."/>
            <person name="Wei W."/>
            <person name="Gao Y.C."/>
            <person name="Liu J.Z."/>
            <person name="Shao H.Z."/>
            <person name="Wang X."/>
            <person name="Wang C.C."/>
            <person name="Yang T.C."/>
            <person name="Huo Q.B."/>
            <person name="Li W."/>
            <person name="Chen H.Y."/>
            <person name="Chen S.E."/>
            <person name="Zhou L.G."/>
            <person name="Ni X.B."/>
            <person name="Tian J.H."/>
            <person name="Sheng Y."/>
            <person name="Liu T."/>
            <person name="Pan Y.S."/>
            <person name="Xia L.Y."/>
            <person name="Li J."/>
            <person name="Zhao F."/>
            <person name="Cao W.C."/>
        </authorList>
    </citation>
    <scope>NUCLEOTIDE SEQUENCE</scope>
    <source>
        <strain evidence="2">Rmic-2018</strain>
    </source>
</reference>
<proteinExistence type="predicted"/>
<name>A0A9J6CV51_RHIMP</name>
<protein>
    <submittedName>
        <fullName evidence="2">Uncharacterized protein</fullName>
    </submittedName>
</protein>
<feature type="region of interest" description="Disordered" evidence="1">
    <location>
        <begin position="222"/>
        <end position="250"/>
    </location>
</feature>
<feature type="region of interest" description="Disordered" evidence="1">
    <location>
        <begin position="127"/>
        <end position="185"/>
    </location>
</feature>
<evidence type="ECO:0000313" key="3">
    <source>
        <dbReference type="Proteomes" id="UP000821866"/>
    </source>
</evidence>
<gene>
    <name evidence="2" type="ORF">HPB51_029287</name>
</gene>
<evidence type="ECO:0000313" key="2">
    <source>
        <dbReference type="EMBL" id="KAH7932436.1"/>
    </source>
</evidence>
<dbReference type="AlphaFoldDB" id="A0A9J6CV51"/>
<reference evidence="2" key="2">
    <citation type="submission" date="2021-09" db="EMBL/GenBank/DDBJ databases">
        <authorList>
            <person name="Jia N."/>
            <person name="Wang J."/>
            <person name="Shi W."/>
            <person name="Du L."/>
            <person name="Sun Y."/>
            <person name="Zhan W."/>
            <person name="Jiang J."/>
            <person name="Wang Q."/>
            <person name="Zhang B."/>
            <person name="Ji P."/>
            <person name="Sakyi L.B."/>
            <person name="Cui X."/>
            <person name="Yuan T."/>
            <person name="Jiang B."/>
            <person name="Yang W."/>
            <person name="Lam T.T.-Y."/>
            <person name="Chang Q."/>
            <person name="Ding S."/>
            <person name="Wang X."/>
            <person name="Zhu J."/>
            <person name="Ruan X."/>
            <person name="Zhao L."/>
            <person name="Wei J."/>
            <person name="Que T."/>
            <person name="Du C."/>
            <person name="Cheng J."/>
            <person name="Dai P."/>
            <person name="Han X."/>
            <person name="Huang E."/>
            <person name="Gao Y."/>
            <person name="Liu J."/>
            <person name="Shao H."/>
            <person name="Ye R."/>
            <person name="Li L."/>
            <person name="Wei W."/>
            <person name="Wang X."/>
            <person name="Wang C."/>
            <person name="Huo Q."/>
            <person name="Li W."/>
            <person name="Guo W."/>
            <person name="Chen H."/>
            <person name="Chen S."/>
            <person name="Zhou L."/>
            <person name="Zhou L."/>
            <person name="Ni X."/>
            <person name="Tian J."/>
            <person name="Zhou Y."/>
            <person name="Sheng Y."/>
            <person name="Liu T."/>
            <person name="Pan Y."/>
            <person name="Xia L."/>
            <person name="Li J."/>
            <person name="Zhao F."/>
            <person name="Cao W."/>
        </authorList>
    </citation>
    <scope>NUCLEOTIDE SEQUENCE</scope>
    <source>
        <strain evidence="2">Rmic-2018</strain>
        <tissue evidence="2">Larvae</tissue>
    </source>
</reference>
<feature type="compositionally biased region" description="Basic and acidic residues" evidence="1">
    <location>
        <begin position="134"/>
        <end position="148"/>
    </location>
</feature>
<sequence length="250" mass="27301">MSSALYDIIVGNVPGSRAADDPDTKWKEKLAEGNFTPNGVTETLYKKKEDHRLKAPLGQVPLIETPFEWRLRTSCSQSRRRKQQQVFPLRAPAPLWTPRPLPLNRSGGGPESTKQFAAVAVATGTSCGGSVPYRPREPNPRIPRKESKTPASHMHLPPFLAAVSSKSPIKSPSPNTATREQEPPRAAAFKTKDFASTVPLPFPLRAAFAANECCASPALPKKMRHPVRTPEPAKVPVAAAEIPRQPEVEI</sequence>
<evidence type="ECO:0000256" key="1">
    <source>
        <dbReference type="SAM" id="MobiDB-lite"/>
    </source>
</evidence>
<dbReference type="VEuPathDB" id="VectorBase:LOC119168483"/>
<dbReference type="Proteomes" id="UP000821866">
    <property type="component" value="Unassembled WGS sequence"/>
</dbReference>
<feature type="compositionally biased region" description="Low complexity" evidence="1">
    <location>
        <begin position="164"/>
        <end position="174"/>
    </location>
</feature>
<accession>A0A9J6CV51</accession>